<reference evidence="3 4" key="1">
    <citation type="journal article" date="2015" name="Nature">
        <title>rRNA introns, odd ribosomes, and small enigmatic genomes across a large radiation of phyla.</title>
        <authorList>
            <person name="Brown C.T."/>
            <person name="Hug L.A."/>
            <person name="Thomas B.C."/>
            <person name="Sharon I."/>
            <person name="Castelle C.J."/>
            <person name="Singh A."/>
            <person name="Wilkins M.J."/>
            <person name="Williams K.H."/>
            <person name="Banfield J.F."/>
        </authorList>
    </citation>
    <scope>NUCLEOTIDE SEQUENCE [LARGE SCALE GENOMIC DNA]</scope>
</reference>
<dbReference type="EMBL" id="LCFP01000013">
    <property type="protein sequence ID" value="KKS95870.1"/>
    <property type="molecule type" value="Genomic_DNA"/>
</dbReference>
<dbReference type="AlphaFoldDB" id="A0A0G1DDB0"/>
<comment type="caution">
    <text evidence="3">The sequence shown here is derived from an EMBL/GenBank/DDBJ whole genome shotgun (WGS) entry which is preliminary data.</text>
</comment>
<dbReference type="STRING" id="1618443.UV73_C0013G0015"/>
<feature type="region of interest" description="Disordered" evidence="1">
    <location>
        <begin position="198"/>
        <end position="255"/>
    </location>
</feature>
<name>A0A0G1DDB0_9BACT</name>
<dbReference type="Proteomes" id="UP000034894">
    <property type="component" value="Unassembled WGS sequence"/>
</dbReference>
<evidence type="ECO:0000313" key="3">
    <source>
        <dbReference type="EMBL" id="KKS95870.1"/>
    </source>
</evidence>
<evidence type="ECO:0000313" key="4">
    <source>
        <dbReference type="Proteomes" id="UP000034894"/>
    </source>
</evidence>
<feature type="compositionally biased region" description="Low complexity" evidence="1">
    <location>
        <begin position="203"/>
        <end position="234"/>
    </location>
</feature>
<organism evidence="3 4">
    <name type="scientific">Candidatus Gottesmanbacteria bacterium GW2011_GWA2_43_14</name>
    <dbReference type="NCBI Taxonomy" id="1618443"/>
    <lineage>
        <taxon>Bacteria</taxon>
        <taxon>Candidatus Gottesmaniibacteriota</taxon>
    </lineage>
</organism>
<keyword evidence="2" id="KW-0732">Signal</keyword>
<evidence type="ECO:0000256" key="1">
    <source>
        <dbReference type="SAM" id="MobiDB-lite"/>
    </source>
</evidence>
<feature type="compositionally biased region" description="Polar residues" evidence="1">
    <location>
        <begin position="240"/>
        <end position="255"/>
    </location>
</feature>
<proteinExistence type="predicted"/>
<protein>
    <submittedName>
        <fullName evidence="3">Uncharacterized protein</fullName>
    </submittedName>
</protein>
<gene>
    <name evidence="3" type="ORF">UV73_C0013G0015</name>
</gene>
<evidence type="ECO:0000256" key="2">
    <source>
        <dbReference type="SAM" id="SignalP"/>
    </source>
</evidence>
<accession>A0A0G1DDB0</accession>
<sequence length="255" mass="28932">MKKYILVSSLFFFHLFASTAVAGNYQGSGFSDNFGKCPSPGGTQIAGYEEGEHQIAGGGLLSGSDYVFEISSKRYVQCFCPTNPENKNSGIQTNWNHMDNLSSREIKILLKLGWLKIENGSDWGLTPGTYYAKNISFDCSEKDKDHEYSRDFWKDWQDKDFHYLTNIDFDFHKDWQAKEKEKYRTEEIEDEFTKDEITEDNLSESIESDQSSSEVEVSVNSSGGESSVSVTVNGEHYEESTQNQNQENSVNISVN</sequence>
<feature type="signal peptide" evidence="2">
    <location>
        <begin position="1"/>
        <end position="22"/>
    </location>
</feature>
<feature type="chain" id="PRO_5002536535" evidence="2">
    <location>
        <begin position="23"/>
        <end position="255"/>
    </location>
</feature>